<evidence type="ECO:0000313" key="9">
    <source>
        <dbReference type="EMBL" id="SKA88275.1"/>
    </source>
</evidence>
<feature type="transmembrane region" description="Helical" evidence="7">
    <location>
        <begin position="405"/>
        <end position="426"/>
    </location>
</feature>
<protein>
    <submittedName>
        <fullName evidence="9">Anion transporter</fullName>
    </submittedName>
</protein>
<keyword evidence="6 7" id="KW-0472">Membrane</keyword>
<reference evidence="9 10" key="1">
    <citation type="submission" date="2017-02" db="EMBL/GenBank/DDBJ databases">
        <authorList>
            <person name="Peterson S.W."/>
        </authorList>
    </citation>
    <scope>NUCLEOTIDE SEQUENCE [LARGE SCALE GENOMIC DNA]</scope>
    <source>
        <strain evidence="9 10">ATCC 27749</strain>
    </source>
</reference>
<dbReference type="PANTHER" id="PTHR43652:SF1">
    <property type="entry name" value="RESPONSE REGULATOR"/>
    <property type="match status" value="1"/>
</dbReference>
<dbReference type="STRING" id="745368.SAMN02745178_01838"/>
<evidence type="ECO:0000313" key="10">
    <source>
        <dbReference type="Proteomes" id="UP000190286"/>
    </source>
</evidence>
<dbReference type="GO" id="GO:0055085">
    <property type="term" value="P:transmembrane transport"/>
    <property type="evidence" value="ECO:0007669"/>
    <property type="project" value="InterPro"/>
</dbReference>
<feature type="transmembrane region" description="Helical" evidence="7">
    <location>
        <begin position="311"/>
        <end position="332"/>
    </location>
</feature>
<dbReference type="GO" id="GO:0005886">
    <property type="term" value="C:plasma membrane"/>
    <property type="evidence" value="ECO:0007669"/>
    <property type="project" value="TreeGrafter"/>
</dbReference>
<keyword evidence="2" id="KW-0813">Transport</keyword>
<proteinExistence type="predicted"/>
<evidence type="ECO:0000256" key="4">
    <source>
        <dbReference type="ARBA" id="ARBA00022737"/>
    </source>
</evidence>
<evidence type="ECO:0000256" key="5">
    <source>
        <dbReference type="ARBA" id="ARBA00022989"/>
    </source>
</evidence>
<evidence type="ECO:0000259" key="8">
    <source>
        <dbReference type="Pfam" id="PF03600"/>
    </source>
</evidence>
<evidence type="ECO:0000256" key="7">
    <source>
        <dbReference type="SAM" id="Phobius"/>
    </source>
</evidence>
<keyword evidence="4" id="KW-0677">Repeat</keyword>
<keyword evidence="10" id="KW-1185">Reference proteome</keyword>
<organism evidence="9 10">
    <name type="scientific">Gemmiger formicilis</name>
    <dbReference type="NCBI Taxonomy" id="745368"/>
    <lineage>
        <taxon>Bacteria</taxon>
        <taxon>Bacillati</taxon>
        <taxon>Bacillota</taxon>
        <taxon>Clostridia</taxon>
        <taxon>Eubacteriales</taxon>
        <taxon>Gemmiger</taxon>
    </lineage>
</organism>
<dbReference type="Pfam" id="PF03600">
    <property type="entry name" value="CitMHS"/>
    <property type="match status" value="1"/>
</dbReference>
<sequence length="427" mass="45246">MTLLEITLLILLATILAFVSGKIPFAVISSGIILALILTGVMTPAEAFGGFINTNVVMFVAMFVIGAGLTKTVLIDKAQSLVVRYKDNQRILIFLSCAAAAFLGAITSATATAAIMIPLLVGIANDIGTSRSKLLYPAMACANIATQMTFMGQGASNMAWNDVMMKAGAPNPLHVWDFTVARIPMLATAILYMTFVGYKLMPDIPNGKFSDGASGQTGSEKISPAKQKLAMIIILATIALMLLENAIGIKMYLTACLGAVLLVLTGVLSEKEALASIHQPTIFLFAGVLALSDAIQKTGAGDVVADWMIKILGGTTNTYLIMAVFFLVPFVLTQVMSNLATLTIFIPLVTSACLKMGLDPRAAVVGVITASCISIMTPMAAPCQIMIIEPGGYKLKDYLKCGTPLAALLCMMSILVLPMMFPLYYLQ</sequence>
<dbReference type="RefSeq" id="WP_078784750.1">
    <property type="nucleotide sequence ID" value="NZ_FUYF01000009.1"/>
</dbReference>
<feature type="transmembrane region" description="Helical" evidence="7">
    <location>
        <begin position="364"/>
        <end position="385"/>
    </location>
</feature>
<evidence type="ECO:0000256" key="6">
    <source>
        <dbReference type="ARBA" id="ARBA00023136"/>
    </source>
</evidence>
<dbReference type="PANTHER" id="PTHR43652">
    <property type="entry name" value="BASIC AMINO ACID ANTIPORTER YFCC-RELATED"/>
    <property type="match status" value="1"/>
</dbReference>
<evidence type="ECO:0000256" key="3">
    <source>
        <dbReference type="ARBA" id="ARBA00022692"/>
    </source>
</evidence>
<evidence type="ECO:0000256" key="1">
    <source>
        <dbReference type="ARBA" id="ARBA00004141"/>
    </source>
</evidence>
<dbReference type="Proteomes" id="UP000190286">
    <property type="component" value="Unassembled WGS sequence"/>
</dbReference>
<evidence type="ECO:0000256" key="2">
    <source>
        <dbReference type="ARBA" id="ARBA00022448"/>
    </source>
</evidence>
<dbReference type="InterPro" id="IPR004680">
    <property type="entry name" value="Cit_transptr-like_dom"/>
</dbReference>
<comment type="subcellular location">
    <subcellularLocation>
        <location evidence="1">Membrane</location>
        <topology evidence="1">Multi-pass membrane protein</topology>
    </subcellularLocation>
</comment>
<accession>A0A1T4XGP8</accession>
<feature type="transmembrane region" description="Helical" evidence="7">
    <location>
        <begin position="252"/>
        <end position="269"/>
    </location>
</feature>
<feature type="transmembrane region" description="Helical" evidence="7">
    <location>
        <begin position="91"/>
        <end position="122"/>
    </location>
</feature>
<feature type="transmembrane region" description="Helical" evidence="7">
    <location>
        <begin position="6"/>
        <end position="38"/>
    </location>
</feature>
<dbReference type="OrthoDB" id="9765532at2"/>
<dbReference type="GeneID" id="93338295"/>
<feature type="transmembrane region" description="Helical" evidence="7">
    <location>
        <begin position="229"/>
        <end position="246"/>
    </location>
</feature>
<feature type="transmembrane region" description="Helical" evidence="7">
    <location>
        <begin position="50"/>
        <end position="71"/>
    </location>
</feature>
<keyword evidence="5 7" id="KW-1133">Transmembrane helix</keyword>
<dbReference type="AlphaFoldDB" id="A0A1T4XGP8"/>
<keyword evidence="3 7" id="KW-0812">Transmembrane</keyword>
<feature type="domain" description="Citrate transporter-like" evidence="8">
    <location>
        <begin position="16"/>
        <end position="349"/>
    </location>
</feature>
<feature type="transmembrane region" description="Helical" evidence="7">
    <location>
        <begin position="281"/>
        <end position="299"/>
    </location>
</feature>
<dbReference type="EMBL" id="FUYF01000009">
    <property type="protein sequence ID" value="SKA88275.1"/>
    <property type="molecule type" value="Genomic_DNA"/>
</dbReference>
<feature type="transmembrane region" description="Helical" evidence="7">
    <location>
        <begin position="175"/>
        <end position="198"/>
    </location>
</feature>
<dbReference type="InterPro" id="IPR051679">
    <property type="entry name" value="DASS-Related_Transporters"/>
</dbReference>
<name>A0A1T4XGP8_9FIRM</name>
<gene>
    <name evidence="9" type="ORF">SAMN02745178_01838</name>
</gene>